<feature type="domain" description="Reverse transcriptase" evidence="1">
    <location>
        <begin position="61"/>
        <end position="134"/>
    </location>
</feature>
<name>A0AAF0V111_SOLVR</name>
<dbReference type="Gene3D" id="3.10.10.10">
    <property type="entry name" value="HIV Type 1 Reverse Transcriptase, subunit A, domain 1"/>
    <property type="match status" value="1"/>
</dbReference>
<dbReference type="InterPro" id="IPR053134">
    <property type="entry name" value="RNA-dir_DNA_polymerase"/>
</dbReference>
<dbReference type="Proteomes" id="UP001234989">
    <property type="component" value="Chromosome 11"/>
</dbReference>
<dbReference type="PANTHER" id="PTHR24559">
    <property type="entry name" value="TRANSPOSON TY3-I GAG-POL POLYPROTEIN"/>
    <property type="match status" value="1"/>
</dbReference>
<dbReference type="Pfam" id="PF00078">
    <property type="entry name" value="RVT_1"/>
    <property type="match status" value="1"/>
</dbReference>
<sequence length="327" mass="38029">MVTELKELNEQLKDLLDNGFNRPSTSPWVALVLFVRKKDGLVRMCIDHHQLNMVTIKNKLTNAPVSFMDLMNRVFRKYLDMFIIILIDDMFICSRREEEHTDHLRIVLQDHKDKQLFSKFSKCEFWLRSKVFLGRVISRKAIEVDSKKMDAVKSWSRALSPSNIRSFLVLICYYRRTFPYANGKVLSYASSQLKNHEKNYPTHNLDLADIVWLELLKDYDMSVLHHPGKVNVVADAFSRLSMSSIAHTENDLRHICKVAYELDLPNDLALVHPVFHVSMMKKYVGDLTSIVPLESLGIKDSLSYEEITVEILDLQVWKLRNKEVASV</sequence>
<reference evidence="3" key="1">
    <citation type="submission" date="2023-08" db="EMBL/GenBank/DDBJ databases">
        <title>A de novo genome assembly of Solanum verrucosum Schlechtendal, a Mexican diploid species geographically isolated from the other diploid A-genome species in potato relatives.</title>
        <authorList>
            <person name="Hosaka K."/>
        </authorList>
    </citation>
    <scope>NUCLEOTIDE SEQUENCE</scope>
    <source>
        <tissue evidence="3">Young leaves</tissue>
    </source>
</reference>
<evidence type="ECO:0000313" key="3">
    <source>
        <dbReference type="EMBL" id="WMV55169.1"/>
    </source>
</evidence>
<dbReference type="AlphaFoldDB" id="A0AAF0V111"/>
<dbReference type="Gene3D" id="3.30.70.270">
    <property type="match status" value="1"/>
</dbReference>
<dbReference type="SUPFAM" id="SSF56672">
    <property type="entry name" value="DNA/RNA polymerases"/>
    <property type="match status" value="1"/>
</dbReference>
<dbReference type="InterPro" id="IPR043128">
    <property type="entry name" value="Rev_trsase/Diguanyl_cyclase"/>
</dbReference>
<evidence type="ECO:0000259" key="2">
    <source>
        <dbReference type="Pfam" id="PF24626"/>
    </source>
</evidence>
<feature type="domain" description="Tf2-1-like SH3-like" evidence="2">
    <location>
        <begin position="252"/>
        <end position="284"/>
    </location>
</feature>
<dbReference type="EMBL" id="CP133622">
    <property type="protein sequence ID" value="WMV55169.1"/>
    <property type="molecule type" value="Genomic_DNA"/>
</dbReference>
<proteinExistence type="predicted"/>
<dbReference type="Pfam" id="PF24626">
    <property type="entry name" value="SH3_Tf2-1"/>
    <property type="match status" value="1"/>
</dbReference>
<organism evidence="3 4">
    <name type="scientific">Solanum verrucosum</name>
    <dbReference type="NCBI Taxonomy" id="315347"/>
    <lineage>
        <taxon>Eukaryota</taxon>
        <taxon>Viridiplantae</taxon>
        <taxon>Streptophyta</taxon>
        <taxon>Embryophyta</taxon>
        <taxon>Tracheophyta</taxon>
        <taxon>Spermatophyta</taxon>
        <taxon>Magnoliopsida</taxon>
        <taxon>eudicotyledons</taxon>
        <taxon>Gunneridae</taxon>
        <taxon>Pentapetalae</taxon>
        <taxon>asterids</taxon>
        <taxon>lamiids</taxon>
        <taxon>Solanales</taxon>
        <taxon>Solanaceae</taxon>
        <taxon>Solanoideae</taxon>
        <taxon>Solaneae</taxon>
        <taxon>Solanum</taxon>
    </lineage>
</organism>
<dbReference type="CDD" id="cd01647">
    <property type="entry name" value="RT_LTR"/>
    <property type="match status" value="1"/>
</dbReference>
<gene>
    <name evidence="3" type="ORF">MTR67_048554</name>
</gene>
<evidence type="ECO:0000259" key="1">
    <source>
        <dbReference type="Pfam" id="PF00078"/>
    </source>
</evidence>
<dbReference type="InterPro" id="IPR043502">
    <property type="entry name" value="DNA/RNA_pol_sf"/>
</dbReference>
<dbReference type="InterPro" id="IPR056924">
    <property type="entry name" value="SH3_Tf2-1"/>
</dbReference>
<dbReference type="PANTHER" id="PTHR24559:SF444">
    <property type="entry name" value="REVERSE TRANSCRIPTASE DOMAIN-CONTAINING PROTEIN"/>
    <property type="match status" value="1"/>
</dbReference>
<dbReference type="InterPro" id="IPR000477">
    <property type="entry name" value="RT_dom"/>
</dbReference>
<evidence type="ECO:0000313" key="4">
    <source>
        <dbReference type="Proteomes" id="UP001234989"/>
    </source>
</evidence>
<protein>
    <submittedName>
        <fullName evidence="3">Uncharacterized protein</fullName>
    </submittedName>
</protein>
<accession>A0AAF0V111</accession>
<keyword evidence="4" id="KW-1185">Reference proteome</keyword>